<dbReference type="Proteomes" id="UP000323506">
    <property type="component" value="Chromosome A11"/>
</dbReference>
<protein>
    <submittedName>
        <fullName evidence="2">Uncharacterized protein</fullName>
    </submittedName>
</protein>
<dbReference type="EMBL" id="CM017698">
    <property type="protein sequence ID" value="TYG95437.1"/>
    <property type="molecule type" value="Genomic_DNA"/>
</dbReference>
<evidence type="ECO:0000313" key="3">
    <source>
        <dbReference type="Proteomes" id="UP000323506"/>
    </source>
</evidence>
<keyword evidence="3" id="KW-1185">Reference proteome</keyword>
<proteinExistence type="predicted"/>
<gene>
    <name evidence="2" type="ORF">ES288_A11G267900v1</name>
</gene>
<dbReference type="AlphaFoldDB" id="A0A5D2EQB6"/>
<evidence type="ECO:0000313" key="2">
    <source>
        <dbReference type="EMBL" id="TYG95437.1"/>
    </source>
</evidence>
<sequence>MVVFQTLSENRKIKEEKGNHRMVEVEESWDPNIMVAEGESMSNKSGPKFLEGGPSSSVLPEPSTVKWGKFKYQNHHRLRNKKKVDAMIPMVDLVEHISEQIDSAIRNIEVQREDGMDFLEAEGEEGNFQTKC</sequence>
<evidence type="ECO:0000256" key="1">
    <source>
        <dbReference type="SAM" id="MobiDB-lite"/>
    </source>
</evidence>
<organism evidence="2 3">
    <name type="scientific">Gossypium darwinii</name>
    <name type="common">Darwin's cotton</name>
    <name type="synonym">Gossypium barbadense var. darwinii</name>
    <dbReference type="NCBI Taxonomy" id="34276"/>
    <lineage>
        <taxon>Eukaryota</taxon>
        <taxon>Viridiplantae</taxon>
        <taxon>Streptophyta</taxon>
        <taxon>Embryophyta</taxon>
        <taxon>Tracheophyta</taxon>
        <taxon>Spermatophyta</taxon>
        <taxon>Magnoliopsida</taxon>
        <taxon>eudicotyledons</taxon>
        <taxon>Gunneridae</taxon>
        <taxon>Pentapetalae</taxon>
        <taxon>rosids</taxon>
        <taxon>malvids</taxon>
        <taxon>Malvales</taxon>
        <taxon>Malvaceae</taxon>
        <taxon>Malvoideae</taxon>
        <taxon>Gossypium</taxon>
    </lineage>
</organism>
<name>A0A5D2EQB6_GOSDA</name>
<feature type="region of interest" description="Disordered" evidence="1">
    <location>
        <begin position="38"/>
        <end position="60"/>
    </location>
</feature>
<reference evidence="2 3" key="1">
    <citation type="submission" date="2019-06" db="EMBL/GenBank/DDBJ databases">
        <title>WGS assembly of Gossypium darwinii.</title>
        <authorList>
            <person name="Chen Z.J."/>
            <person name="Sreedasyam A."/>
            <person name="Ando A."/>
            <person name="Song Q."/>
            <person name="De L."/>
            <person name="Hulse-Kemp A."/>
            <person name="Ding M."/>
            <person name="Ye W."/>
            <person name="Kirkbride R."/>
            <person name="Jenkins J."/>
            <person name="Plott C."/>
            <person name="Lovell J."/>
            <person name="Lin Y.-M."/>
            <person name="Vaughn R."/>
            <person name="Liu B."/>
            <person name="Li W."/>
            <person name="Simpson S."/>
            <person name="Scheffler B."/>
            <person name="Saski C."/>
            <person name="Grover C."/>
            <person name="Hu G."/>
            <person name="Conover J."/>
            <person name="Carlson J."/>
            <person name="Shu S."/>
            <person name="Boston L."/>
            <person name="Williams M."/>
            <person name="Peterson D."/>
            <person name="Mcgee K."/>
            <person name="Jones D."/>
            <person name="Wendel J."/>
            <person name="Stelly D."/>
            <person name="Grimwood J."/>
            <person name="Schmutz J."/>
        </authorList>
    </citation>
    <scope>NUCLEOTIDE SEQUENCE [LARGE SCALE GENOMIC DNA]</scope>
    <source>
        <strain evidence="2">1808015.09</strain>
    </source>
</reference>
<accession>A0A5D2EQB6</accession>